<name>A0A2U1KPF6_ARTAN</name>
<evidence type="ECO:0000313" key="1">
    <source>
        <dbReference type="EMBL" id="PWA38612.1"/>
    </source>
</evidence>
<evidence type="ECO:0000313" key="2">
    <source>
        <dbReference type="Proteomes" id="UP000245207"/>
    </source>
</evidence>
<dbReference type="GO" id="GO:0003964">
    <property type="term" value="F:RNA-directed DNA polymerase activity"/>
    <property type="evidence" value="ECO:0007669"/>
    <property type="project" value="UniProtKB-KW"/>
</dbReference>
<keyword evidence="1" id="KW-0548">Nucleotidyltransferase</keyword>
<dbReference type="AlphaFoldDB" id="A0A2U1KPF6"/>
<proteinExistence type="predicted"/>
<keyword evidence="1" id="KW-0695">RNA-directed DNA polymerase</keyword>
<dbReference type="EMBL" id="PKPP01015458">
    <property type="protein sequence ID" value="PWA38612.1"/>
    <property type="molecule type" value="Genomic_DNA"/>
</dbReference>
<keyword evidence="1" id="KW-0808">Transferase</keyword>
<comment type="caution">
    <text evidence="1">The sequence shown here is derived from an EMBL/GenBank/DDBJ whole genome shotgun (WGS) entry which is preliminary data.</text>
</comment>
<sequence length="132" mass="15013">MPFRGNMSWSWRKILQLRPLVRNFIWYKLGDGSKALAWFDSWCSLSPLANIVSSRDVHRAGFCPTTTVRDIITPNGWAWPSDWVARYPVLGSVNIPQLVDHLEDSLFIMAAMGKGNHGVQVVDLWRISATRS</sequence>
<protein>
    <submittedName>
        <fullName evidence="1">RNA-directed DNA polymerase, eukaryota, Reverse transcriptase zinc-binding domain protein</fullName>
    </submittedName>
</protein>
<dbReference type="Proteomes" id="UP000245207">
    <property type="component" value="Unassembled WGS sequence"/>
</dbReference>
<accession>A0A2U1KPF6</accession>
<organism evidence="1 2">
    <name type="scientific">Artemisia annua</name>
    <name type="common">Sweet wormwood</name>
    <dbReference type="NCBI Taxonomy" id="35608"/>
    <lineage>
        <taxon>Eukaryota</taxon>
        <taxon>Viridiplantae</taxon>
        <taxon>Streptophyta</taxon>
        <taxon>Embryophyta</taxon>
        <taxon>Tracheophyta</taxon>
        <taxon>Spermatophyta</taxon>
        <taxon>Magnoliopsida</taxon>
        <taxon>eudicotyledons</taxon>
        <taxon>Gunneridae</taxon>
        <taxon>Pentapetalae</taxon>
        <taxon>asterids</taxon>
        <taxon>campanulids</taxon>
        <taxon>Asterales</taxon>
        <taxon>Asteraceae</taxon>
        <taxon>Asteroideae</taxon>
        <taxon>Anthemideae</taxon>
        <taxon>Artemisiinae</taxon>
        <taxon>Artemisia</taxon>
    </lineage>
</organism>
<keyword evidence="2" id="KW-1185">Reference proteome</keyword>
<gene>
    <name evidence="1" type="ORF">CTI12_AA579400</name>
</gene>
<reference evidence="1 2" key="1">
    <citation type="journal article" date="2018" name="Mol. Plant">
        <title>The genome of Artemisia annua provides insight into the evolution of Asteraceae family and artemisinin biosynthesis.</title>
        <authorList>
            <person name="Shen Q."/>
            <person name="Zhang L."/>
            <person name="Liao Z."/>
            <person name="Wang S."/>
            <person name="Yan T."/>
            <person name="Shi P."/>
            <person name="Liu M."/>
            <person name="Fu X."/>
            <person name="Pan Q."/>
            <person name="Wang Y."/>
            <person name="Lv Z."/>
            <person name="Lu X."/>
            <person name="Zhang F."/>
            <person name="Jiang W."/>
            <person name="Ma Y."/>
            <person name="Chen M."/>
            <person name="Hao X."/>
            <person name="Li L."/>
            <person name="Tang Y."/>
            <person name="Lv G."/>
            <person name="Zhou Y."/>
            <person name="Sun X."/>
            <person name="Brodelius P.E."/>
            <person name="Rose J.K.C."/>
            <person name="Tang K."/>
        </authorList>
    </citation>
    <scope>NUCLEOTIDE SEQUENCE [LARGE SCALE GENOMIC DNA]</scope>
    <source>
        <strain evidence="2">cv. Huhao1</strain>
        <tissue evidence="1">Leaf</tissue>
    </source>
</reference>